<accession>A0AAJ5YNP6</accession>
<dbReference type="Pfam" id="PF12799">
    <property type="entry name" value="LRR_4"/>
    <property type="match status" value="1"/>
</dbReference>
<feature type="region of interest" description="Disordered" evidence="3">
    <location>
        <begin position="133"/>
        <end position="269"/>
    </location>
</feature>
<dbReference type="InterPro" id="IPR003591">
    <property type="entry name" value="Leu-rich_rpt_typical-subtyp"/>
</dbReference>
<feature type="region of interest" description="Disordered" evidence="3">
    <location>
        <begin position="1"/>
        <end position="29"/>
    </location>
</feature>
<feature type="compositionally biased region" description="Polar residues" evidence="3">
    <location>
        <begin position="165"/>
        <end position="185"/>
    </location>
</feature>
<evidence type="ECO:0000313" key="4">
    <source>
        <dbReference type="EMBL" id="WFC97668.1"/>
    </source>
</evidence>
<proteinExistence type="predicted"/>
<dbReference type="GO" id="GO:0061499">
    <property type="term" value="C:outer plaque of mitotic spindle pole body"/>
    <property type="evidence" value="ECO:0007669"/>
    <property type="project" value="TreeGrafter"/>
</dbReference>
<dbReference type="InterPro" id="IPR052574">
    <property type="entry name" value="CDIRP"/>
</dbReference>
<dbReference type="Pfam" id="PF00560">
    <property type="entry name" value="LRR_1"/>
    <property type="match status" value="1"/>
</dbReference>
<dbReference type="GO" id="GO:0035591">
    <property type="term" value="F:signaling adaptor activity"/>
    <property type="evidence" value="ECO:0007669"/>
    <property type="project" value="TreeGrafter"/>
</dbReference>
<organism evidence="4 5">
    <name type="scientific">Malassezia yamatoensis</name>
    <dbReference type="NCBI Taxonomy" id="253288"/>
    <lineage>
        <taxon>Eukaryota</taxon>
        <taxon>Fungi</taxon>
        <taxon>Dikarya</taxon>
        <taxon>Basidiomycota</taxon>
        <taxon>Ustilaginomycotina</taxon>
        <taxon>Malasseziomycetes</taxon>
        <taxon>Malasseziales</taxon>
        <taxon>Malasseziaceae</taxon>
        <taxon>Malassezia</taxon>
    </lineage>
</organism>
<dbReference type="PANTHER" id="PTHR47566:SF1">
    <property type="entry name" value="PROTEIN NUD1"/>
    <property type="match status" value="1"/>
</dbReference>
<name>A0AAJ5YNP6_9BASI</name>
<dbReference type="GO" id="GO:1902412">
    <property type="term" value="P:regulation of mitotic cytokinesis"/>
    <property type="evidence" value="ECO:0007669"/>
    <property type="project" value="TreeGrafter"/>
</dbReference>
<evidence type="ECO:0000313" key="5">
    <source>
        <dbReference type="Proteomes" id="UP001219567"/>
    </source>
</evidence>
<feature type="compositionally biased region" description="Polar residues" evidence="3">
    <location>
        <begin position="141"/>
        <end position="154"/>
    </location>
</feature>
<sequence>MGSEDGTVVHRSDVSTLPPMFQPAWKVSPGKGRERLSAIGGDMFSPIKLQQIFQSPARPTHRTTETPFTFRSNHNGTRSTNAMSSTPIPSREVRRTSQDPPPLTPGGPHVPLRLFSQKYDSRVRSGLQQLVEEQVPPSPDVSETQATSTISNARVTKRVRRHSFQDTPESSTHWHSIPLKSSPNQRLPLKYRNTEIQDGTPPSLPRSILKNRNDIAGRTPSRSISFADQHGDYLPNRYQPGSDENATPRANPNHASNSKFNRSTPNRNITPRTARLEHVLAELEELNVTQATPRPRLSEANAHNRNNNETKREVSVQSQSERSMLSQASFQITRERLLEVLTDAAPWEPYWAMLERIDLRARRLESCIGLDEYLPNVEEVWLDHNHVVFATGIPASVRILSASSNCLSELASFAHLRRLEVLDVSRNDLTSLTALSDLPALTELCASKNQITSLHGLENLTNLRSLDLQDNILGGALLLDAMHWPHITTLRLSHNAVTHISGLSQFSSLQSLDIEDNALTQLSIAMPQLHILRVSGNVRLNHIDVMFLPCLNTLYADRCSLATIEGMQDLVSLRRVSLRQQQVHLRMPLANTEALERLFLSGNALTESRILQESAPNLVYLEMAGCQLTSLPLRLSRQTPALRTLNLDHNPLTTLPSLLSWARLKRLSMVGCRLAKLETIVQGIDAHENLCVLDVRMNPCTLGFYPPVLLPVVRESNDEDILPPVPNPSIVQPDMEAAVESALTSRHNAALALADNSQFHKRTMLLAPEPQHEVHKLNKHRAAMLFSQADDRFLATLPPNMARQRIIYRGLCGMACATLTWLDGLEVLEAEVARAARDVARSE</sequence>
<keyword evidence="1" id="KW-0433">Leucine-rich repeat</keyword>
<dbReference type="InterPro" id="IPR025875">
    <property type="entry name" value="Leu-rich_rpt_4"/>
</dbReference>
<protein>
    <recommendedName>
        <fullName evidence="6">Septation initiation network scaffold protein cdc11</fullName>
    </recommendedName>
</protein>
<evidence type="ECO:0008006" key="6">
    <source>
        <dbReference type="Google" id="ProtNLM"/>
    </source>
</evidence>
<keyword evidence="5" id="KW-1185">Reference proteome</keyword>
<keyword evidence="2" id="KW-0677">Repeat</keyword>
<dbReference type="Proteomes" id="UP001219567">
    <property type="component" value="Chromosome 1"/>
</dbReference>
<evidence type="ECO:0000256" key="1">
    <source>
        <dbReference type="ARBA" id="ARBA00022614"/>
    </source>
</evidence>
<dbReference type="InterPro" id="IPR001611">
    <property type="entry name" value="Leu-rich_rpt"/>
</dbReference>
<dbReference type="SMART" id="SM00364">
    <property type="entry name" value="LRR_BAC"/>
    <property type="match status" value="5"/>
</dbReference>
<feature type="region of interest" description="Disordered" evidence="3">
    <location>
        <begin position="55"/>
        <end position="111"/>
    </location>
</feature>
<evidence type="ECO:0000256" key="2">
    <source>
        <dbReference type="ARBA" id="ARBA00022737"/>
    </source>
</evidence>
<dbReference type="PROSITE" id="PS51450">
    <property type="entry name" value="LRR"/>
    <property type="match status" value="4"/>
</dbReference>
<dbReference type="PANTHER" id="PTHR47566">
    <property type="match status" value="1"/>
</dbReference>
<feature type="region of interest" description="Disordered" evidence="3">
    <location>
        <begin position="288"/>
        <end position="322"/>
    </location>
</feature>
<dbReference type="Gene3D" id="3.80.10.10">
    <property type="entry name" value="Ribonuclease Inhibitor"/>
    <property type="match status" value="3"/>
</dbReference>
<feature type="compositionally biased region" description="Polar residues" evidence="3">
    <location>
        <begin position="242"/>
        <end position="269"/>
    </location>
</feature>
<dbReference type="EMBL" id="CP119943">
    <property type="protein sequence ID" value="WFC97668.1"/>
    <property type="molecule type" value="Genomic_DNA"/>
</dbReference>
<dbReference type="GO" id="GO:0031028">
    <property type="term" value="P:septation initiation signaling"/>
    <property type="evidence" value="ECO:0007669"/>
    <property type="project" value="TreeGrafter"/>
</dbReference>
<dbReference type="SUPFAM" id="SSF52058">
    <property type="entry name" value="L domain-like"/>
    <property type="match status" value="1"/>
</dbReference>
<dbReference type="SMART" id="SM00369">
    <property type="entry name" value="LRR_TYP"/>
    <property type="match status" value="5"/>
</dbReference>
<dbReference type="SMART" id="SM00365">
    <property type="entry name" value="LRR_SD22"/>
    <property type="match status" value="4"/>
</dbReference>
<feature type="compositionally biased region" description="Polar residues" evidence="3">
    <location>
        <begin position="65"/>
        <end position="88"/>
    </location>
</feature>
<dbReference type="InterPro" id="IPR032675">
    <property type="entry name" value="LRR_dom_sf"/>
</dbReference>
<gene>
    <name evidence="4" type="ORF">MYAM1_000387</name>
</gene>
<evidence type="ECO:0000256" key="3">
    <source>
        <dbReference type="SAM" id="MobiDB-lite"/>
    </source>
</evidence>
<reference evidence="4 5" key="1">
    <citation type="submission" date="2023-03" db="EMBL/GenBank/DDBJ databases">
        <title>Mating type loci evolution in Malassezia.</title>
        <authorList>
            <person name="Coelho M.A."/>
        </authorList>
    </citation>
    <scope>NUCLEOTIDE SEQUENCE [LARGE SCALE GENOMIC DNA]</scope>
    <source>
        <strain evidence="4 5">CBS 9725</strain>
    </source>
</reference>
<dbReference type="AlphaFoldDB" id="A0AAJ5YNP6"/>